<dbReference type="PANTHER" id="PTHR34220">
    <property type="entry name" value="SENSOR HISTIDINE KINASE YPDA"/>
    <property type="match status" value="1"/>
</dbReference>
<evidence type="ECO:0000313" key="4">
    <source>
        <dbReference type="Proteomes" id="UP000008461"/>
    </source>
</evidence>
<dbReference type="HOGENOM" id="CLU_020473_0_2_10"/>
<dbReference type="RefSeq" id="WP_013764602.1">
    <property type="nucleotide sequence ID" value="NC_015510.1"/>
</dbReference>
<dbReference type="EMBL" id="CP002691">
    <property type="protein sequence ID" value="AEE50049.1"/>
    <property type="molecule type" value="Genomic_DNA"/>
</dbReference>
<keyword evidence="1" id="KW-1133">Transmembrane helix</keyword>
<proteinExistence type="predicted"/>
<dbReference type="Pfam" id="PF06580">
    <property type="entry name" value="His_kinase"/>
    <property type="match status" value="1"/>
</dbReference>
<dbReference type="GO" id="GO:0016020">
    <property type="term" value="C:membrane"/>
    <property type="evidence" value="ECO:0007669"/>
    <property type="project" value="InterPro"/>
</dbReference>
<keyword evidence="3" id="KW-0418">Kinase</keyword>
<feature type="domain" description="Signal transduction histidine kinase internal region" evidence="2">
    <location>
        <begin position="169"/>
        <end position="247"/>
    </location>
</feature>
<keyword evidence="4" id="KW-1185">Reference proteome</keyword>
<dbReference type="Proteomes" id="UP000008461">
    <property type="component" value="Chromosome"/>
</dbReference>
<feature type="transmembrane region" description="Helical" evidence="1">
    <location>
        <begin position="89"/>
        <end position="106"/>
    </location>
</feature>
<dbReference type="eggNOG" id="COG2972">
    <property type="taxonomic scope" value="Bacteria"/>
</dbReference>
<evidence type="ECO:0000256" key="1">
    <source>
        <dbReference type="SAM" id="Phobius"/>
    </source>
</evidence>
<keyword evidence="1" id="KW-0472">Membrane</keyword>
<reference key="2">
    <citation type="submission" date="2011-04" db="EMBL/GenBank/DDBJ databases">
        <title>Complete sequence of chromosome of Haliscomenobacter hydrossis DSM 1100.</title>
        <authorList>
            <consortium name="US DOE Joint Genome Institute (JGI-PGF)"/>
            <person name="Lucas S."/>
            <person name="Han J."/>
            <person name="Lapidus A."/>
            <person name="Bruce D."/>
            <person name="Goodwin L."/>
            <person name="Pitluck S."/>
            <person name="Peters L."/>
            <person name="Kyrpides N."/>
            <person name="Mavromatis K."/>
            <person name="Ivanova N."/>
            <person name="Ovchinnikova G."/>
            <person name="Pagani I."/>
            <person name="Daligault H."/>
            <person name="Detter J.C."/>
            <person name="Han C."/>
            <person name="Land M."/>
            <person name="Hauser L."/>
            <person name="Markowitz V."/>
            <person name="Cheng J.-F."/>
            <person name="Hugenholtz P."/>
            <person name="Woyke T."/>
            <person name="Wu D."/>
            <person name="Verbarg S."/>
            <person name="Frueling A."/>
            <person name="Brambilla E."/>
            <person name="Klenk H.-P."/>
            <person name="Eisen J.A."/>
        </authorList>
    </citation>
    <scope>NUCLEOTIDE SEQUENCE</scope>
    <source>
        <strain>DSM 1100</strain>
    </source>
</reference>
<feature type="transmembrane region" description="Helical" evidence="1">
    <location>
        <begin position="126"/>
        <end position="143"/>
    </location>
</feature>
<organism evidence="3 4">
    <name type="scientific">Haliscomenobacter hydrossis (strain ATCC 27775 / DSM 1100 / LMG 10767 / O)</name>
    <dbReference type="NCBI Taxonomy" id="760192"/>
    <lineage>
        <taxon>Bacteria</taxon>
        <taxon>Pseudomonadati</taxon>
        <taxon>Bacteroidota</taxon>
        <taxon>Saprospiria</taxon>
        <taxon>Saprospirales</taxon>
        <taxon>Haliscomenobacteraceae</taxon>
        <taxon>Haliscomenobacter</taxon>
    </lineage>
</organism>
<reference evidence="3 4" key="1">
    <citation type="journal article" date="2011" name="Stand. Genomic Sci.">
        <title>Complete genome sequence of Haliscomenobacter hydrossis type strain (O).</title>
        <authorList>
            <consortium name="US DOE Joint Genome Institute (JGI-PGF)"/>
            <person name="Daligault H."/>
            <person name="Lapidus A."/>
            <person name="Zeytun A."/>
            <person name="Nolan M."/>
            <person name="Lucas S."/>
            <person name="Del Rio T.G."/>
            <person name="Tice H."/>
            <person name="Cheng J.F."/>
            <person name="Tapia R."/>
            <person name="Han C."/>
            <person name="Goodwin L."/>
            <person name="Pitluck S."/>
            <person name="Liolios K."/>
            <person name="Pagani I."/>
            <person name="Ivanova N."/>
            <person name="Huntemann M."/>
            <person name="Mavromatis K."/>
            <person name="Mikhailova N."/>
            <person name="Pati A."/>
            <person name="Chen A."/>
            <person name="Palaniappan K."/>
            <person name="Land M."/>
            <person name="Hauser L."/>
            <person name="Brambilla E.M."/>
            <person name="Rohde M."/>
            <person name="Verbarg S."/>
            <person name="Goker M."/>
            <person name="Bristow J."/>
            <person name="Eisen J.A."/>
            <person name="Markowitz V."/>
            <person name="Hugenholtz P."/>
            <person name="Kyrpides N.C."/>
            <person name="Klenk H.P."/>
            <person name="Woyke T."/>
        </authorList>
    </citation>
    <scope>NUCLEOTIDE SEQUENCE [LARGE SCALE GENOMIC DNA]</scope>
    <source>
        <strain evidence="4">ATCC 27775 / DSM 1100 / LMG 10767 / O</strain>
    </source>
</reference>
<dbReference type="OrthoDB" id="9809908at2"/>
<dbReference type="KEGG" id="hhy:Halhy_2165"/>
<gene>
    <name evidence="3" type="ordered locus">Halhy_2165</name>
</gene>
<keyword evidence="3" id="KW-0808">Transferase</keyword>
<sequence>MKQKKGERPSTREILGFDDRLAIAIAVPILGMIIPFLLFEHFAYTNFVNFFPMWAMSCVYTISYWLAVRTVIIRKRISYPHPNQIGKRIGFSILMIVPAYLILNFLLDYLHEFVLQYADHPQPSEVTTNLISIFLIALFWSIYESIYMYHGWKNSLNEAERLKREFVQAQLDGLKSQVNPHFLFNSLNTLVYIIPEDPDKAVEFVQKLAKVYRYILEIQERRLIPLWEEMEFLESFIFLHKERFCDNLRLSIDVPKSERNHLIVPLSLQLLFENAIKHNIISREKPLSISLKVEEGKRLVIRNTLQLRSNPEPGTKTGLANIQSRYEYFSDQPVVIEETEQEFVVSLPLIQEAIIAVA</sequence>
<accession>F4KRU5</accession>
<name>F4KRU5_HALH1</name>
<dbReference type="PANTHER" id="PTHR34220:SF7">
    <property type="entry name" value="SENSOR HISTIDINE KINASE YPDA"/>
    <property type="match status" value="1"/>
</dbReference>
<evidence type="ECO:0000259" key="2">
    <source>
        <dbReference type="Pfam" id="PF06580"/>
    </source>
</evidence>
<dbReference type="InterPro" id="IPR050640">
    <property type="entry name" value="Bact_2-comp_sensor_kinase"/>
</dbReference>
<dbReference type="GO" id="GO:0000155">
    <property type="term" value="F:phosphorelay sensor kinase activity"/>
    <property type="evidence" value="ECO:0007669"/>
    <property type="project" value="InterPro"/>
</dbReference>
<dbReference type="InterPro" id="IPR010559">
    <property type="entry name" value="Sig_transdc_His_kin_internal"/>
</dbReference>
<feature type="transmembrane region" description="Helical" evidence="1">
    <location>
        <begin position="21"/>
        <end position="39"/>
    </location>
</feature>
<dbReference type="AlphaFoldDB" id="F4KRU5"/>
<evidence type="ECO:0000313" key="3">
    <source>
        <dbReference type="EMBL" id="AEE50049.1"/>
    </source>
</evidence>
<feature type="transmembrane region" description="Helical" evidence="1">
    <location>
        <begin position="51"/>
        <end position="68"/>
    </location>
</feature>
<dbReference type="STRING" id="760192.Halhy_2165"/>
<keyword evidence="1" id="KW-0812">Transmembrane</keyword>
<protein>
    <submittedName>
        <fullName evidence="3">Signal transduction histidine kinase</fullName>
    </submittedName>
</protein>